<sequence length="80" mass="9089">MPLIHVTWLPKACRTEKIRKEVAAAIIKAITDNDVAKAADIPTHNVVVRFSESVDGFALPPGHTYESMFKWYDGRESWFD</sequence>
<name>A0ABD3R3C3_9STRA</name>
<organism evidence="1 2">
    <name type="scientific">Cyclostephanos tholiformis</name>
    <dbReference type="NCBI Taxonomy" id="382380"/>
    <lineage>
        <taxon>Eukaryota</taxon>
        <taxon>Sar</taxon>
        <taxon>Stramenopiles</taxon>
        <taxon>Ochrophyta</taxon>
        <taxon>Bacillariophyta</taxon>
        <taxon>Coscinodiscophyceae</taxon>
        <taxon>Thalassiosirophycidae</taxon>
        <taxon>Stephanodiscales</taxon>
        <taxon>Stephanodiscaceae</taxon>
        <taxon>Cyclostephanos</taxon>
    </lineage>
</organism>
<evidence type="ECO:0000313" key="1">
    <source>
        <dbReference type="EMBL" id="KAL3806879.1"/>
    </source>
</evidence>
<dbReference type="AlphaFoldDB" id="A0ABD3R3C3"/>
<keyword evidence="2" id="KW-1185">Reference proteome</keyword>
<proteinExistence type="predicted"/>
<dbReference type="Proteomes" id="UP001530377">
    <property type="component" value="Unassembled WGS sequence"/>
</dbReference>
<evidence type="ECO:0000313" key="2">
    <source>
        <dbReference type="Proteomes" id="UP001530377"/>
    </source>
</evidence>
<reference evidence="1 2" key="1">
    <citation type="submission" date="2024-10" db="EMBL/GenBank/DDBJ databases">
        <title>Updated reference genomes for cyclostephanoid diatoms.</title>
        <authorList>
            <person name="Roberts W.R."/>
            <person name="Alverson A.J."/>
        </authorList>
    </citation>
    <scope>NUCLEOTIDE SEQUENCE [LARGE SCALE GENOMIC DNA]</scope>
    <source>
        <strain evidence="1 2">AJA228-03</strain>
    </source>
</reference>
<dbReference type="EMBL" id="JALLPB020000714">
    <property type="protein sequence ID" value="KAL3806879.1"/>
    <property type="molecule type" value="Genomic_DNA"/>
</dbReference>
<comment type="caution">
    <text evidence="1">The sequence shown here is derived from an EMBL/GenBank/DDBJ whole genome shotgun (WGS) entry which is preliminary data.</text>
</comment>
<accession>A0ABD3R3C3</accession>
<gene>
    <name evidence="1" type="ORF">ACHAXA_002158</name>
</gene>
<protein>
    <submittedName>
        <fullName evidence="1">Uncharacterized protein</fullName>
    </submittedName>
</protein>